<keyword evidence="1" id="KW-0812">Transmembrane</keyword>
<keyword evidence="3" id="KW-1185">Reference proteome</keyword>
<keyword evidence="1" id="KW-0472">Membrane</keyword>
<dbReference type="AlphaFoldDB" id="A0A6A6GX99"/>
<evidence type="ECO:0000313" key="2">
    <source>
        <dbReference type="EMBL" id="KAF2230426.1"/>
    </source>
</evidence>
<dbReference type="Proteomes" id="UP000800092">
    <property type="component" value="Unassembled WGS sequence"/>
</dbReference>
<dbReference type="EMBL" id="ML991841">
    <property type="protein sequence ID" value="KAF2230426.1"/>
    <property type="molecule type" value="Genomic_DNA"/>
</dbReference>
<reference evidence="2" key="1">
    <citation type="journal article" date="2020" name="Stud. Mycol.">
        <title>101 Dothideomycetes genomes: a test case for predicting lifestyles and emergence of pathogens.</title>
        <authorList>
            <person name="Haridas S."/>
            <person name="Albert R."/>
            <person name="Binder M."/>
            <person name="Bloem J."/>
            <person name="Labutti K."/>
            <person name="Salamov A."/>
            <person name="Andreopoulos B."/>
            <person name="Baker S."/>
            <person name="Barry K."/>
            <person name="Bills G."/>
            <person name="Bluhm B."/>
            <person name="Cannon C."/>
            <person name="Castanera R."/>
            <person name="Culley D."/>
            <person name="Daum C."/>
            <person name="Ezra D."/>
            <person name="Gonzalez J."/>
            <person name="Henrissat B."/>
            <person name="Kuo A."/>
            <person name="Liang C."/>
            <person name="Lipzen A."/>
            <person name="Lutzoni F."/>
            <person name="Magnuson J."/>
            <person name="Mondo S."/>
            <person name="Nolan M."/>
            <person name="Ohm R."/>
            <person name="Pangilinan J."/>
            <person name="Park H.-J."/>
            <person name="Ramirez L."/>
            <person name="Alfaro M."/>
            <person name="Sun H."/>
            <person name="Tritt A."/>
            <person name="Yoshinaga Y."/>
            <person name="Zwiers L.-H."/>
            <person name="Turgeon B."/>
            <person name="Goodwin S."/>
            <person name="Spatafora J."/>
            <person name="Crous P."/>
            <person name="Grigoriev I."/>
        </authorList>
    </citation>
    <scope>NUCLEOTIDE SEQUENCE</scope>
    <source>
        <strain evidence="2">Tuck. ex Michener</strain>
    </source>
</reference>
<sequence length="84" mass="9343">MWDGRRSIQPKCGYAISTLSPCSHHPSLPMKPLVRPFGGILHSFQVLLVSLYLPLGPLYLFQVLLPPTSLESCAAVLENPSLWR</sequence>
<proteinExistence type="predicted"/>
<evidence type="ECO:0000256" key="1">
    <source>
        <dbReference type="SAM" id="Phobius"/>
    </source>
</evidence>
<organism evidence="2 3">
    <name type="scientific">Viridothelium virens</name>
    <name type="common">Speckled blister lichen</name>
    <name type="synonym">Trypethelium virens</name>
    <dbReference type="NCBI Taxonomy" id="1048519"/>
    <lineage>
        <taxon>Eukaryota</taxon>
        <taxon>Fungi</taxon>
        <taxon>Dikarya</taxon>
        <taxon>Ascomycota</taxon>
        <taxon>Pezizomycotina</taxon>
        <taxon>Dothideomycetes</taxon>
        <taxon>Dothideomycetes incertae sedis</taxon>
        <taxon>Trypetheliales</taxon>
        <taxon>Trypetheliaceae</taxon>
        <taxon>Viridothelium</taxon>
    </lineage>
</organism>
<evidence type="ECO:0000313" key="3">
    <source>
        <dbReference type="Proteomes" id="UP000800092"/>
    </source>
</evidence>
<keyword evidence="1" id="KW-1133">Transmembrane helix</keyword>
<gene>
    <name evidence="2" type="ORF">EV356DRAFT_341584</name>
</gene>
<feature type="transmembrane region" description="Helical" evidence="1">
    <location>
        <begin position="40"/>
        <end position="61"/>
    </location>
</feature>
<protein>
    <submittedName>
        <fullName evidence="2">Uncharacterized protein</fullName>
    </submittedName>
</protein>
<accession>A0A6A6GX99</accession>
<name>A0A6A6GX99_VIRVR</name>